<protein>
    <submittedName>
        <fullName evidence="2">Uncharacterized protein</fullName>
    </submittedName>
</protein>
<organism evidence="2">
    <name type="scientific">uncultured Sulfurovum sp</name>
    <dbReference type="NCBI Taxonomy" id="269237"/>
    <lineage>
        <taxon>Bacteria</taxon>
        <taxon>Pseudomonadati</taxon>
        <taxon>Campylobacterota</taxon>
        <taxon>Epsilonproteobacteria</taxon>
        <taxon>Campylobacterales</taxon>
        <taxon>Sulfurovaceae</taxon>
        <taxon>Sulfurovum</taxon>
        <taxon>environmental samples</taxon>
    </lineage>
</organism>
<accession>A0A6S6U6K4</accession>
<feature type="transmembrane region" description="Helical" evidence="1">
    <location>
        <begin position="32"/>
        <end position="49"/>
    </location>
</feature>
<evidence type="ECO:0000313" key="2">
    <source>
        <dbReference type="EMBL" id="CAA6823808.1"/>
    </source>
</evidence>
<dbReference type="AlphaFoldDB" id="A0A6S6U6K4"/>
<gene>
    <name evidence="2" type="ORF">HELGO_WM55552</name>
</gene>
<evidence type="ECO:0000256" key="1">
    <source>
        <dbReference type="SAM" id="Phobius"/>
    </source>
</evidence>
<reference evidence="2" key="1">
    <citation type="submission" date="2020-01" db="EMBL/GenBank/DDBJ databases">
        <authorList>
            <person name="Meier V. D."/>
            <person name="Meier V D."/>
        </authorList>
    </citation>
    <scope>NUCLEOTIDE SEQUENCE</scope>
    <source>
        <strain evidence="2">HLG_WM_MAG_02</strain>
    </source>
</reference>
<keyword evidence="1" id="KW-1133">Transmembrane helix</keyword>
<feature type="transmembrane region" description="Helical" evidence="1">
    <location>
        <begin position="7"/>
        <end position="26"/>
    </location>
</feature>
<sequence length="103" mass="11395">MRGLSISIMVFSSTTISSIAIMFAVLEQESNPALAGLCYFILKIIFTMLKGTALKGLIKRGQATLISLYPFFQLQPKPIIKNIPKYRIITNQNSPLTNGSRSN</sequence>
<dbReference type="EMBL" id="CACVAZ010000169">
    <property type="protein sequence ID" value="CAA6823808.1"/>
    <property type="molecule type" value="Genomic_DNA"/>
</dbReference>
<name>A0A6S6U6K4_9BACT</name>
<keyword evidence="1" id="KW-0812">Transmembrane</keyword>
<keyword evidence="1" id="KW-0472">Membrane</keyword>
<proteinExistence type="predicted"/>